<evidence type="ECO:0000313" key="2">
    <source>
        <dbReference type="EMBL" id="KAL2327282.1"/>
    </source>
</evidence>
<dbReference type="Gene3D" id="3.90.25.10">
    <property type="entry name" value="UDP-galactose 4-epimerase, domain 1"/>
    <property type="match status" value="1"/>
</dbReference>
<keyword evidence="3" id="KW-1185">Reference proteome</keyword>
<feature type="transmembrane region" description="Helical" evidence="1">
    <location>
        <begin position="190"/>
        <end position="216"/>
    </location>
</feature>
<proteinExistence type="predicted"/>
<dbReference type="Gene3D" id="3.40.50.720">
    <property type="entry name" value="NAD(P)-binding Rossmann-like Domain"/>
    <property type="match status" value="1"/>
</dbReference>
<sequence>MGKVLAPDSAPNGFPMTSRYPLGISDRGKVSGDLSLWSIILEASPGLTQMGRQYYLGSLFMFSLAREKEEASPSLANRADDEYSLVVLFRLGFPDEDKGLTPWGKERLMYVGEVRSWLNRIHIGRWSFKDKCFITLRHPLDPSSELNRQQVFRSSLSDPFLRSNRWKENSSSARIPLLDIELWMARVFPWLWMCFLYTHFNSCSLPVVLAILTIGYRQQRLRVELMHRVKKKRRKLRYIFQKIFRKVMQMDFGRMAGLVTWWLDALSLKTGNYPGPPFDFQPGMLLSCPFFCLAIQTLIFVPLWVSRRGNLLFEEHDRSAFGRMTVKVMVLLAMSSDLLTRQKVQILGLEIPVITLSGGFQQQSAGIKGLYHNRSCIELMKTCSKLRLVHLEERSKAEHRHELSSKKERRITETYSFYFSWSFQAPGAATPFFKDTQLGLRDWSDPLWSRKANCVSCEKWMRSCGCVIPADSSFPNNYMLALFHSQQIKGDAVYEIDPSKDVEASEAYPHVKYTIVDEYLNQFV</sequence>
<gene>
    <name evidence="2" type="ORF">Fmac_020709</name>
</gene>
<organism evidence="2 3">
    <name type="scientific">Flemingia macrophylla</name>
    <dbReference type="NCBI Taxonomy" id="520843"/>
    <lineage>
        <taxon>Eukaryota</taxon>
        <taxon>Viridiplantae</taxon>
        <taxon>Streptophyta</taxon>
        <taxon>Embryophyta</taxon>
        <taxon>Tracheophyta</taxon>
        <taxon>Spermatophyta</taxon>
        <taxon>Magnoliopsida</taxon>
        <taxon>eudicotyledons</taxon>
        <taxon>Gunneridae</taxon>
        <taxon>Pentapetalae</taxon>
        <taxon>rosids</taxon>
        <taxon>fabids</taxon>
        <taxon>Fabales</taxon>
        <taxon>Fabaceae</taxon>
        <taxon>Papilionoideae</taxon>
        <taxon>50 kb inversion clade</taxon>
        <taxon>NPAAA clade</taxon>
        <taxon>indigoferoid/millettioid clade</taxon>
        <taxon>Phaseoleae</taxon>
        <taxon>Flemingia</taxon>
    </lineage>
</organism>
<dbReference type="Proteomes" id="UP001603857">
    <property type="component" value="Unassembled WGS sequence"/>
</dbReference>
<evidence type="ECO:0000256" key="1">
    <source>
        <dbReference type="SAM" id="Phobius"/>
    </source>
</evidence>
<dbReference type="PANTHER" id="PTHR43349">
    <property type="entry name" value="PINORESINOL REDUCTASE-RELATED"/>
    <property type="match status" value="1"/>
</dbReference>
<keyword evidence="1" id="KW-0472">Membrane</keyword>
<dbReference type="PANTHER" id="PTHR43349:SF53">
    <property type="entry name" value="ISOFLAVONE REDUCTASE"/>
    <property type="match status" value="1"/>
</dbReference>
<keyword evidence="1" id="KW-0812">Transmembrane</keyword>
<dbReference type="AlphaFoldDB" id="A0ABD1LUS5"/>
<dbReference type="EMBL" id="JBGMDY010000007">
    <property type="protein sequence ID" value="KAL2327282.1"/>
    <property type="molecule type" value="Genomic_DNA"/>
</dbReference>
<feature type="transmembrane region" description="Helical" evidence="1">
    <location>
        <begin position="283"/>
        <end position="305"/>
    </location>
</feature>
<name>A0ABD1LUS5_9FABA</name>
<keyword evidence="1" id="KW-1133">Transmembrane helix</keyword>
<protein>
    <submittedName>
        <fullName evidence="2">Uncharacterized protein</fullName>
    </submittedName>
</protein>
<accession>A0ABD1LUS5</accession>
<dbReference type="InterPro" id="IPR050608">
    <property type="entry name" value="NmrA-type/Isoflavone_red_sf"/>
</dbReference>
<evidence type="ECO:0000313" key="3">
    <source>
        <dbReference type="Proteomes" id="UP001603857"/>
    </source>
</evidence>
<reference evidence="2 3" key="1">
    <citation type="submission" date="2024-08" db="EMBL/GenBank/DDBJ databases">
        <title>Insights into the chromosomal genome structure of Flemingia macrophylla.</title>
        <authorList>
            <person name="Ding Y."/>
            <person name="Zhao Y."/>
            <person name="Bi W."/>
            <person name="Wu M."/>
            <person name="Zhao G."/>
            <person name="Gong Y."/>
            <person name="Li W."/>
            <person name="Zhang P."/>
        </authorList>
    </citation>
    <scope>NUCLEOTIDE SEQUENCE [LARGE SCALE GENOMIC DNA]</scope>
    <source>
        <strain evidence="2">DYQJB</strain>
        <tissue evidence="2">Leaf</tissue>
    </source>
</reference>
<comment type="caution">
    <text evidence="2">The sequence shown here is derived from an EMBL/GenBank/DDBJ whole genome shotgun (WGS) entry which is preliminary data.</text>
</comment>